<dbReference type="SUPFAM" id="SSF53756">
    <property type="entry name" value="UDP-Glycosyltransferase/glycogen phosphorylase"/>
    <property type="match status" value="1"/>
</dbReference>
<comment type="caution">
    <text evidence="3">The sequence shown here is derived from an EMBL/GenBank/DDBJ whole genome shotgun (WGS) entry which is preliminary data.</text>
</comment>
<proteinExistence type="predicted"/>
<evidence type="ECO:0000313" key="3">
    <source>
        <dbReference type="EMBL" id="GGB04149.1"/>
    </source>
</evidence>
<reference evidence="3" key="2">
    <citation type="submission" date="2020-09" db="EMBL/GenBank/DDBJ databases">
        <authorList>
            <person name="Sun Q."/>
            <person name="Zhou Y."/>
        </authorList>
    </citation>
    <scope>NUCLEOTIDE SEQUENCE</scope>
    <source>
        <strain evidence="3">CGMCC 1.15448</strain>
    </source>
</reference>
<dbReference type="Proteomes" id="UP000607559">
    <property type="component" value="Unassembled WGS sequence"/>
</dbReference>
<dbReference type="Pfam" id="PF13692">
    <property type="entry name" value="Glyco_trans_1_4"/>
    <property type="match status" value="1"/>
</dbReference>
<dbReference type="PANTHER" id="PTHR12526:SF510">
    <property type="entry name" value="D-INOSITOL 3-PHOSPHATE GLYCOSYLTRANSFERASE"/>
    <property type="match status" value="1"/>
</dbReference>
<name>A0A8J2UE64_9BACT</name>
<dbReference type="Gene3D" id="3.40.50.2000">
    <property type="entry name" value="Glycogen Phosphorylase B"/>
    <property type="match status" value="2"/>
</dbReference>
<dbReference type="CDD" id="cd03801">
    <property type="entry name" value="GT4_PimA-like"/>
    <property type="match status" value="1"/>
</dbReference>
<dbReference type="GO" id="GO:0016757">
    <property type="term" value="F:glycosyltransferase activity"/>
    <property type="evidence" value="ECO:0007669"/>
    <property type="project" value="UniProtKB-KW"/>
</dbReference>
<keyword evidence="1" id="KW-0328">Glycosyltransferase</keyword>
<dbReference type="RefSeq" id="WP_188932923.1">
    <property type="nucleotide sequence ID" value="NZ_BMJC01000003.1"/>
</dbReference>
<sequence>MPTIAIITTCKEDWGGSEELWARSIPTLQAGGIGVIVYKDRINREHPRWTGLVKAGVRLKELRTPTWQFAVRKVLLRLRGKYWYKGNELRSAFTRQLRADRPSLVVIAQGINFDGLDYAQDCLAAGVPYVIICQKAVDFYWPQLDHRPGMIKAFLHAQRCFFVSRHNQQLTEEQFGIRLSNTQLIYNPVDRSDGPIPYPGGNSVYRLACIGRLFVLDKGQDILIRLLSRPKWRERPIELVFVGSGDDREGLEAMARLHGLENIHFAGQRNDMRQLWQEFHALVLPSRSEGLPLVVLEAMAAGRVVITTTAGGSQEMIEDGITGFIGESGAESFDQALERAWQRRGEWQAMGAAACNHLHNRLPDRPAEIDFAQTLIALVHDGGSR</sequence>
<keyword evidence="4" id="KW-1185">Reference proteome</keyword>
<keyword evidence="2" id="KW-0808">Transferase</keyword>
<organism evidence="3 4">
    <name type="scientific">Puia dinghuensis</name>
    <dbReference type="NCBI Taxonomy" id="1792502"/>
    <lineage>
        <taxon>Bacteria</taxon>
        <taxon>Pseudomonadati</taxon>
        <taxon>Bacteroidota</taxon>
        <taxon>Chitinophagia</taxon>
        <taxon>Chitinophagales</taxon>
        <taxon>Chitinophagaceae</taxon>
        <taxon>Puia</taxon>
    </lineage>
</organism>
<dbReference type="EMBL" id="BMJC01000003">
    <property type="protein sequence ID" value="GGB04149.1"/>
    <property type="molecule type" value="Genomic_DNA"/>
</dbReference>
<evidence type="ECO:0000313" key="4">
    <source>
        <dbReference type="Proteomes" id="UP000607559"/>
    </source>
</evidence>
<evidence type="ECO:0000256" key="2">
    <source>
        <dbReference type="ARBA" id="ARBA00022679"/>
    </source>
</evidence>
<gene>
    <name evidence="3" type="ORF">GCM10011511_29330</name>
</gene>
<dbReference type="PANTHER" id="PTHR12526">
    <property type="entry name" value="GLYCOSYLTRANSFERASE"/>
    <property type="match status" value="1"/>
</dbReference>
<evidence type="ECO:0008006" key="5">
    <source>
        <dbReference type="Google" id="ProtNLM"/>
    </source>
</evidence>
<dbReference type="AlphaFoldDB" id="A0A8J2UE64"/>
<protein>
    <recommendedName>
        <fullName evidence="5">Glycosyltransferase</fullName>
    </recommendedName>
</protein>
<accession>A0A8J2UE64</accession>
<evidence type="ECO:0000256" key="1">
    <source>
        <dbReference type="ARBA" id="ARBA00022676"/>
    </source>
</evidence>
<reference evidence="3" key="1">
    <citation type="journal article" date="2014" name="Int. J. Syst. Evol. Microbiol.">
        <title>Complete genome sequence of Corynebacterium casei LMG S-19264T (=DSM 44701T), isolated from a smear-ripened cheese.</title>
        <authorList>
            <consortium name="US DOE Joint Genome Institute (JGI-PGF)"/>
            <person name="Walter F."/>
            <person name="Albersmeier A."/>
            <person name="Kalinowski J."/>
            <person name="Ruckert C."/>
        </authorList>
    </citation>
    <scope>NUCLEOTIDE SEQUENCE</scope>
    <source>
        <strain evidence="3">CGMCC 1.15448</strain>
    </source>
</reference>